<feature type="transmembrane region" description="Helical" evidence="1">
    <location>
        <begin position="82"/>
        <end position="100"/>
    </location>
</feature>
<accession>A0ABP6Q934</accession>
<feature type="transmembrane region" description="Helical" evidence="1">
    <location>
        <begin position="155"/>
        <end position="176"/>
    </location>
</feature>
<feature type="transmembrane region" description="Helical" evidence="1">
    <location>
        <begin position="35"/>
        <end position="61"/>
    </location>
</feature>
<gene>
    <name evidence="2" type="ORF">GCM10010468_21080</name>
</gene>
<sequence length="187" mass="18975">MSAATDPYLSTVPRDPAAARAAGWRLSATEGLVTAFIGIAIAFLPEATIAVVAGLFALQLLARGGLRVAQGAVSAVPARVRLVHGALGAASLILGVLVLAHPPESVVVLSVLIGLYWLIGGVAQLLTGEDLVPVMFSLLGAVLLLTVPVVSLAFLASACGICLSVWGLATATAAFLRGASTRFPRRG</sequence>
<dbReference type="EMBL" id="BAAAUV010000004">
    <property type="protein sequence ID" value="GAA3205853.1"/>
    <property type="molecule type" value="Genomic_DNA"/>
</dbReference>
<dbReference type="Proteomes" id="UP001501237">
    <property type="component" value="Unassembled WGS sequence"/>
</dbReference>
<evidence type="ECO:0000256" key="1">
    <source>
        <dbReference type="SAM" id="Phobius"/>
    </source>
</evidence>
<organism evidence="2 3">
    <name type="scientific">Actinocorallia longicatena</name>
    <dbReference type="NCBI Taxonomy" id="111803"/>
    <lineage>
        <taxon>Bacteria</taxon>
        <taxon>Bacillati</taxon>
        <taxon>Actinomycetota</taxon>
        <taxon>Actinomycetes</taxon>
        <taxon>Streptosporangiales</taxon>
        <taxon>Thermomonosporaceae</taxon>
        <taxon>Actinocorallia</taxon>
    </lineage>
</organism>
<proteinExistence type="predicted"/>
<keyword evidence="1" id="KW-0812">Transmembrane</keyword>
<dbReference type="InterPro" id="IPR005325">
    <property type="entry name" value="DUF308_memb"/>
</dbReference>
<reference evidence="3" key="1">
    <citation type="journal article" date="2019" name="Int. J. Syst. Evol. Microbiol.">
        <title>The Global Catalogue of Microorganisms (GCM) 10K type strain sequencing project: providing services to taxonomists for standard genome sequencing and annotation.</title>
        <authorList>
            <consortium name="The Broad Institute Genomics Platform"/>
            <consortium name="The Broad Institute Genome Sequencing Center for Infectious Disease"/>
            <person name="Wu L."/>
            <person name="Ma J."/>
        </authorList>
    </citation>
    <scope>NUCLEOTIDE SEQUENCE [LARGE SCALE GENOMIC DNA]</scope>
    <source>
        <strain evidence="3">JCM 9377</strain>
    </source>
</reference>
<keyword evidence="1" id="KW-1133">Transmembrane helix</keyword>
<keyword evidence="3" id="KW-1185">Reference proteome</keyword>
<comment type="caution">
    <text evidence="2">The sequence shown here is derived from an EMBL/GenBank/DDBJ whole genome shotgun (WGS) entry which is preliminary data.</text>
</comment>
<protein>
    <recommendedName>
        <fullName evidence="4">DUF308 domain-containing protein</fullName>
    </recommendedName>
</protein>
<feature type="transmembrane region" description="Helical" evidence="1">
    <location>
        <begin position="106"/>
        <end position="126"/>
    </location>
</feature>
<evidence type="ECO:0008006" key="4">
    <source>
        <dbReference type="Google" id="ProtNLM"/>
    </source>
</evidence>
<feature type="transmembrane region" description="Helical" evidence="1">
    <location>
        <begin position="131"/>
        <end position="149"/>
    </location>
</feature>
<name>A0ABP6Q934_9ACTN</name>
<keyword evidence="1" id="KW-0472">Membrane</keyword>
<dbReference type="RefSeq" id="WP_344825463.1">
    <property type="nucleotide sequence ID" value="NZ_BAAAUV010000004.1"/>
</dbReference>
<evidence type="ECO:0000313" key="2">
    <source>
        <dbReference type="EMBL" id="GAA3205853.1"/>
    </source>
</evidence>
<evidence type="ECO:0000313" key="3">
    <source>
        <dbReference type="Proteomes" id="UP001501237"/>
    </source>
</evidence>
<dbReference type="Pfam" id="PF03729">
    <property type="entry name" value="DUF308"/>
    <property type="match status" value="2"/>
</dbReference>